<keyword evidence="1" id="KW-0812">Transmembrane</keyword>
<gene>
    <name evidence="2" type="ORF">ACFSR1_17415</name>
</gene>
<keyword evidence="1" id="KW-0472">Membrane</keyword>
<feature type="transmembrane region" description="Helical" evidence="1">
    <location>
        <begin position="66"/>
        <end position="86"/>
    </location>
</feature>
<dbReference type="RefSeq" id="WP_378294295.1">
    <property type="nucleotide sequence ID" value="NZ_JBHULE010000019.1"/>
</dbReference>
<organism evidence="2 3">
    <name type="scientific">Aquimarina rubra</name>
    <dbReference type="NCBI Taxonomy" id="1920033"/>
    <lineage>
        <taxon>Bacteria</taxon>
        <taxon>Pseudomonadati</taxon>
        <taxon>Bacteroidota</taxon>
        <taxon>Flavobacteriia</taxon>
        <taxon>Flavobacteriales</taxon>
        <taxon>Flavobacteriaceae</taxon>
        <taxon>Aquimarina</taxon>
    </lineage>
</organism>
<evidence type="ECO:0000313" key="2">
    <source>
        <dbReference type="EMBL" id="MFD2564465.1"/>
    </source>
</evidence>
<accession>A0ABW5LI38</accession>
<feature type="transmembrane region" description="Helical" evidence="1">
    <location>
        <begin position="31"/>
        <end position="54"/>
    </location>
</feature>
<reference evidence="3" key="1">
    <citation type="journal article" date="2019" name="Int. J. Syst. Evol. Microbiol.">
        <title>The Global Catalogue of Microorganisms (GCM) 10K type strain sequencing project: providing services to taxonomists for standard genome sequencing and annotation.</title>
        <authorList>
            <consortium name="The Broad Institute Genomics Platform"/>
            <consortium name="The Broad Institute Genome Sequencing Center for Infectious Disease"/>
            <person name="Wu L."/>
            <person name="Ma J."/>
        </authorList>
    </citation>
    <scope>NUCLEOTIDE SEQUENCE [LARGE SCALE GENOMIC DNA]</scope>
    <source>
        <strain evidence="3">KCTC 52274</strain>
    </source>
</reference>
<name>A0ABW5LI38_9FLAO</name>
<dbReference type="EMBL" id="JBHULE010000019">
    <property type="protein sequence ID" value="MFD2564465.1"/>
    <property type="molecule type" value="Genomic_DNA"/>
</dbReference>
<protein>
    <submittedName>
        <fullName evidence="2">Uncharacterized protein</fullName>
    </submittedName>
</protein>
<keyword evidence="3" id="KW-1185">Reference proteome</keyword>
<proteinExistence type="predicted"/>
<dbReference type="Proteomes" id="UP001597319">
    <property type="component" value="Unassembled WGS sequence"/>
</dbReference>
<keyword evidence="1" id="KW-1133">Transmembrane helix</keyword>
<evidence type="ECO:0000313" key="3">
    <source>
        <dbReference type="Proteomes" id="UP001597319"/>
    </source>
</evidence>
<evidence type="ECO:0000256" key="1">
    <source>
        <dbReference type="SAM" id="Phobius"/>
    </source>
</evidence>
<sequence length="87" mass="9591">MKNWPILLIFTVTYAIILVTSISNGLFSEAIWGGFIVLGITCLVIVYLFLGITLQHIMQDKNAVKLIEAILIALALFLTSVLMSSFS</sequence>
<comment type="caution">
    <text evidence="2">The sequence shown here is derived from an EMBL/GenBank/DDBJ whole genome shotgun (WGS) entry which is preliminary data.</text>
</comment>